<reference evidence="2 3" key="1">
    <citation type="journal article" date="2023" name="G3 (Bethesda)">
        <title>A chromosome-level genome assembly of Zasmidium syzygii isolated from banana leaves.</title>
        <authorList>
            <person name="van Westerhoven A.C."/>
            <person name="Mehrabi R."/>
            <person name="Talebi R."/>
            <person name="Steentjes M.B.F."/>
            <person name="Corcolon B."/>
            <person name="Chong P.A."/>
            <person name="Kema G.H.J."/>
            <person name="Seidl M.F."/>
        </authorList>
    </citation>
    <scope>NUCLEOTIDE SEQUENCE [LARGE SCALE GENOMIC DNA]</scope>
    <source>
        <strain evidence="2 3">P124</strain>
    </source>
</reference>
<feature type="chain" id="PRO_5047402899" evidence="1">
    <location>
        <begin position="20"/>
        <end position="171"/>
    </location>
</feature>
<keyword evidence="1" id="KW-0732">Signal</keyword>
<evidence type="ECO:0000256" key="1">
    <source>
        <dbReference type="SAM" id="SignalP"/>
    </source>
</evidence>
<comment type="caution">
    <text evidence="2">The sequence shown here is derived from an EMBL/GenBank/DDBJ whole genome shotgun (WGS) entry which is preliminary data.</text>
</comment>
<keyword evidence="3" id="KW-1185">Reference proteome</keyword>
<evidence type="ECO:0000313" key="3">
    <source>
        <dbReference type="Proteomes" id="UP001305779"/>
    </source>
</evidence>
<proteinExistence type="predicted"/>
<organism evidence="2 3">
    <name type="scientific">Zasmidium cellare</name>
    <name type="common">Wine cellar mold</name>
    <name type="synonym">Racodium cellare</name>
    <dbReference type="NCBI Taxonomy" id="395010"/>
    <lineage>
        <taxon>Eukaryota</taxon>
        <taxon>Fungi</taxon>
        <taxon>Dikarya</taxon>
        <taxon>Ascomycota</taxon>
        <taxon>Pezizomycotina</taxon>
        <taxon>Dothideomycetes</taxon>
        <taxon>Dothideomycetidae</taxon>
        <taxon>Mycosphaerellales</taxon>
        <taxon>Mycosphaerellaceae</taxon>
        <taxon>Zasmidium</taxon>
    </lineage>
</organism>
<accession>A0ABR0E569</accession>
<feature type="signal peptide" evidence="1">
    <location>
        <begin position="1"/>
        <end position="19"/>
    </location>
</feature>
<dbReference type="Proteomes" id="UP001305779">
    <property type="component" value="Unassembled WGS sequence"/>
</dbReference>
<gene>
    <name evidence="2" type="ORF">PRZ48_012385</name>
</gene>
<protein>
    <submittedName>
        <fullName evidence="2">Uncharacterized protein</fullName>
    </submittedName>
</protein>
<dbReference type="EMBL" id="JAXOVC010000010">
    <property type="protein sequence ID" value="KAK4496405.1"/>
    <property type="molecule type" value="Genomic_DNA"/>
</dbReference>
<name>A0ABR0E569_ZASCE</name>
<sequence>MKSIFTSSLLLLASHLALARVISTPTALDPEPPTRVKRAVGDTTTVPLSATETWTLTITLQNGSGNDYDDDDDLSDTGVAFANAVGSAPSSALNVTAMHMDMLGNSYELDLDLSDDVTIGSKTNAYWAAAGNSLLAWTQYQEYPTKLTAKASDNGNNNMELGFYEFTYTPK</sequence>
<evidence type="ECO:0000313" key="2">
    <source>
        <dbReference type="EMBL" id="KAK4496405.1"/>
    </source>
</evidence>